<dbReference type="GO" id="GO:0003723">
    <property type="term" value="F:RNA binding"/>
    <property type="evidence" value="ECO:0007669"/>
    <property type="project" value="UniProtKB-UniRule"/>
</dbReference>
<proteinExistence type="predicted"/>
<reference evidence="4" key="1">
    <citation type="submission" date="2022-11" db="UniProtKB">
        <authorList>
            <consortium name="WormBaseParasite"/>
        </authorList>
    </citation>
    <scope>IDENTIFICATION</scope>
</reference>
<evidence type="ECO:0000313" key="3">
    <source>
        <dbReference type="Proteomes" id="UP000887578"/>
    </source>
</evidence>
<name>A0A914QRH4_9BILA</name>
<organism evidence="3 4">
    <name type="scientific">Panagrolaimus davidi</name>
    <dbReference type="NCBI Taxonomy" id="227884"/>
    <lineage>
        <taxon>Eukaryota</taxon>
        <taxon>Metazoa</taxon>
        <taxon>Ecdysozoa</taxon>
        <taxon>Nematoda</taxon>
        <taxon>Chromadorea</taxon>
        <taxon>Rhabditida</taxon>
        <taxon>Tylenchina</taxon>
        <taxon>Panagrolaimomorpha</taxon>
        <taxon>Panagrolaimoidea</taxon>
        <taxon>Panagrolaimidae</taxon>
        <taxon>Panagrolaimus</taxon>
    </lineage>
</organism>
<evidence type="ECO:0000313" key="4">
    <source>
        <dbReference type="WBParaSite" id="PDA_v2.g29990.t1"/>
    </source>
</evidence>
<keyword evidence="1" id="KW-0694">RNA-binding</keyword>
<sequence length="96" mass="10684">MSSGSIEKMFEIPERLCGYIIGTKGSTIKEMQERHGVKLFFLDEMIICTKVFDNGYWCQPGKPLKAIGPPEKIAAVSKEIEKMLKHGLGTGPPKGW</sequence>
<dbReference type="SUPFAM" id="SSF54791">
    <property type="entry name" value="Eukaryotic type KH-domain (KH-domain type I)"/>
    <property type="match status" value="1"/>
</dbReference>
<feature type="domain" description="K Homology" evidence="2">
    <location>
        <begin position="4"/>
        <end position="85"/>
    </location>
</feature>
<protein>
    <submittedName>
        <fullName evidence="4">K Homology domain-containing protein</fullName>
    </submittedName>
</protein>
<dbReference type="WBParaSite" id="PDA_v2.g29990.t1">
    <property type="protein sequence ID" value="PDA_v2.g29990.t1"/>
    <property type="gene ID" value="PDA_v2.g29990"/>
</dbReference>
<accession>A0A914QRH4</accession>
<dbReference type="InterPro" id="IPR036612">
    <property type="entry name" value="KH_dom_type_1_sf"/>
</dbReference>
<dbReference type="AlphaFoldDB" id="A0A914QRH4"/>
<dbReference type="CDD" id="cd00105">
    <property type="entry name" value="KH-I"/>
    <property type="match status" value="1"/>
</dbReference>
<dbReference type="SMART" id="SM00322">
    <property type="entry name" value="KH"/>
    <property type="match status" value="1"/>
</dbReference>
<dbReference type="Proteomes" id="UP000887578">
    <property type="component" value="Unplaced"/>
</dbReference>
<dbReference type="InterPro" id="IPR004087">
    <property type="entry name" value="KH_dom"/>
</dbReference>
<dbReference type="Pfam" id="PF00013">
    <property type="entry name" value="KH_1"/>
    <property type="match status" value="1"/>
</dbReference>
<dbReference type="Gene3D" id="3.30.1370.10">
    <property type="entry name" value="K Homology domain, type 1"/>
    <property type="match status" value="1"/>
</dbReference>
<dbReference type="InterPro" id="IPR004088">
    <property type="entry name" value="KH_dom_type_1"/>
</dbReference>
<dbReference type="PROSITE" id="PS50084">
    <property type="entry name" value="KH_TYPE_1"/>
    <property type="match status" value="1"/>
</dbReference>
<evidence type="ECO:0000259" key="2">
    <source>
        <dbReference type="SMART" id="SM00322"/>
    </source>
</evidence>
<evidence type="ECO:0000256" key="1">
    <source>
        <dbReference type="PROSITE-ProRule" id="PRU00117"/>
    </source>
</evidence>
<keyword evidence="3" id="KW-1185">Reference proteome</keyword>